<proteinExistence type="predicted"/>
<dbReference type="AlphaFoldDB" id="A0A9W4GVD0"/>
<evidence type="ECO:0000256" key="1">
    <source>
        <dbReference type="SAM" id="MobiDB-lite"/>
    </source>
</evidence>
<keyword evidence="4" id="KW-1185">Reference proteome</keyword>
<accession>A0A9W4GVD0</accession>
<comment type="caution">
    <text evidence="3">The sequence shown here is derived from an EMBL/GenBank/DDBJ whole genome shotgun (WGS) entry which is preliminary data.</text>
</comment>
<feature type="transmembrane region" description="Helical" evidence="2">
    <location>
        <begin position="54"/>
        <end position="75"/>
    </location>
</feature>
<dbReference type="RefSeq" id="WP_251498462.1">
    <property type="nucleotide sequence ID" value="NZ_CAJSLV010000092.1"/>
</dbReference>
<organism evidence="3 4">
    <name type="scientific">Actinacidiphila cocklensis</name>
    <dbReference type="NCBI Taxonomy" id="887465"/>
    <lineage>
        <taxon>Bacteria</taxon>
        <taxon>Bacillati</taxon>
        <taxon>Actinomycetota</taxon>
        <taxon>Actinomycetes</taxon>
        <taxon>Kitasatosporales</taxon>
        <taxon>Streptomycetaceae</taxon>
        <taxon>Actinacidiphila</taxon>
    </lineage>
</organism>
<keyword evidence="2" id="KW-0812">Transmembrane</keyword>
<reference evidence="3" key="1">
    <citation type="submission" date="2021-05" db="EMBL/GenBank/DDBJ databases">
        <authorList>
            <person name="Arsene-Ploetze F."/>
        </authorList>
    </citation>
    <scope>NUCLEOTIDE SEQUENCE</scope>
    <source>
        <strain evidence="3">DSM 42138</strain>
    </source>
</reference>
<feature type="compositionally biased region" description="Pro residues" evidence="1">
    <location>
        <begin position="88"/>
        <end position="99"/>
    </location>
</feature>
<name>A0A9W4GVD0_9ACTN</name>
<keyword evidence="2" id="KW-0472">Membrane</keyword>
<dbReference type="EMBL" id="CAJSLV010000092">
    <property type="protein sequence ID" value="CAG6397782.1"/>
    <property type="molecule type" value="Genomic_DNA"/>
</dbReference>
<keyword evidence="2" id="KW-1133">Transmembrane helix</keyword>
<evidence type="ECO:0000256" key="2">
    <source>
        <dbReference type="SAM" id="Phobius"/>
    </source>
</evidence>
<evidence type="ECO:0000313" key="4">
    <source>
        <dbReference type="Proteomes" id="UP001152519"/>
    </source>
</evidence>
<dbReference type="Proteomes" id="UP001152519">
    <property type="component" value="Unassembled WGS sequence"/>
</dbReference>
<sequence>MNSRTAEHGDGASARFEERMRRALSDAAATVEPAPWPAGEVLGRAARRRRNRRVAVCVPLVVAVAAIAALAAGVARGPDEPRPVAAAPAPPPRPRTPPSPAVVWPAVRVAEPGRAIGFGGGVRMRLAAGERCVDWKDGGGWDCRDESNEDGNQPQGSVSTQAYGYTGGMRYTLLYRGTAAPARMCVTVAGRAWPATVVTLPGHPGWAAGYLDLPTSAASQGPFTPLGLTVWDADGRVIASLEKPRG</sequence>
<evidence type="ECO:0000313" key="3">
    <source>
        <dbReference type="EMBL" id="CAG6397782.1"/>
    </source>
</evidence>
<feature type="region of interest" description="Disordered" evidence="1">
    <location>
        <begin position="75"/>
        <end position="99"/>
    </location>
</feature>
<gene>
    <name evidence="3" type="ORF">SCOCK_60115</name>
</gene>
<protein>
    <submittedName>
        <fullName evidence="3">Uncharacterized protein</fullName>
    </submittedName>
</protein>